<proteinExistence type="predicted"/>
<evidence type="ECO:0000256" key="1">
    <source>
        <dbReference type="SAM" id="MobiDB-lite"/>
    </source>
</evidence>
<dbReference type="HOGENOM" id="CLU_087328_0_0_1"/>
<organism evidence="4">
    <name type="scientific">Ajellomyces capsulatus (strain H88)</name>
    <name type="common">Darling's disease fungus</name>
    <name type="synonym">Histoplasma capsulatum</name>
    <dbReference type="NCBI Taxonomy" id="544711"/>
    <lineage>
        <taxon>Eukaryota</taxon>
        <taxon>Fungi</taxon>
        <taxon>Dikarya</taxon>
        <taxon>Ascomycota</taxon>
        <taxon>Pezizomycotina</taxon>
        <taxon>Eurotiomycetes</taxon>
        <taxon>Eurotiomycetidae</taxon>
        <taxon>Onygenales</taxon>
        <taxon>Ajellomycetaceae</taxon>
        <taxon>Histoplasma</taxon>
    </lineage>
</organism>
<gene>
    <name evidence="3" type="ORF">HCEG_00558</name>
</gene>
<feature type="compositionally biased region" description="Polar residues" evidence="1">
    <location>
        <begin position="181"/>
        <end position="199"/>
    </location>
</feature>
<feature type="compositionally biased region" description="Low complexity" evidence="1">
    <location>
        <begin position="99"/>
        <end position="124"/>
    </location>
</feature>
<dbReference type="Proteomes" id="UP000008142">
    <property type="component" value="Unassembled WGS sequence"/>
</dbReference>
<feature type="region of interest" description="Disordered" evidence="1">
    <location>
        <begin position="159"/>
        <end position="199"/>
    </location>
</feature>
<dbReference type="OrthoDB" id="4085451at2759"/>
<dbReference type="EMBL" id="DS990636">
    <property type="protein sequence ID" value="EGC41196.1"/>
    <property type="molecule type" value="Genomic_DNA"/>
</dbReference>
<feature type="domain" description="Helix-turn-helix" evidence="2">
    <location>
        <begin position="231"/>
        <end position="275"/>
    </location>
</feature>
<feature type="compositionally biased region" description="Low complexity" evidence="1">
    <location>
        <begin position="168"/>
        <end position="177"/>
    </location>
</feature>
<dbReference type="OMA" id="QFDPRRN"/>
<dbReference type="InterPro" id="IPR054448">
    <property type="entry name" value="HTH_put_ascomycetes"/>
</dbReference>
<feature type="region of interest" description="Disordered" evidence="1">
    <location>
        <begin position="88"/>
        <end position="139"/>
    </location>
</feature>
<accession>F0U4U2</accession>
<dbReference type="Pfam" id="PF22943">
    <property type="entry name" value="HTH_68"/>
    <property type="match status" value="1"/>
</dbReference>
<dbReference type="STRING" id="544711.F0U4U2"/>
<dbReference type="AlphaFoldDB" id="F0U4U2"/>
<name>F0U4U2_AJEC8</name>
<reference evidence="4" key="1">
    <citation type="submission" date="2008-07" db="EMBL/GenBank/DDBJ databases">
        <title>Annotation of Ajellomyces capsulatus strain H88.</title>
        <authorList>
            <person name="Champion M."/>
            <person name="Cuomo C."/>
            <person name="Ma L.-J."/>
            <person name="Henn M.R."/>
            <person name="Sil A."/>
            <person name="Goldman B."/>
            <person name="Young S.K."/>
            <person name="Kodira C.D."/>
            <person name="Zeng Q."/>
            <person name="Koehrsen M."/>
            <person name="Alvarado L."/>
            <person name="Berlin A."/>
            <person name="Borenstein D."/>
            <person name="Chen Z."/>
            <person name="Engels R."/>
            <person name="Freedman E."/>
            <person name="Gellesch M."/>
            <person name="Goldberg J."/>
            <person name="Griggs A."/>
            <person name="Gujja S."/>
            <person name="Heiman D."/>
            <person name="Hepburn T."/>
            <person name="Howarth C."/>
            <person name="Jen D."/>
            <person name="Larson L."/>
            <person name="Lewis B."/>
            <person name="Mehta T."/>
            <person name="Park D."/>
            <person name="Pearson M."/>
            <person name="Roberts A."/>
            <person name="Saif S."/>
            <person name="Shea T."/>
            <person name="Shenoy N."/>
            <person name="Sisk P."/>
            <person name="Stolte C."/>
            <person name="Sykes S."/>
            <person name="Walk T."/>
            <person name="White J."/>
            <person name="Yandava C."/>
            <person name="Klein B."/>
            <person name="McEwen J.G."/>
            <person name="Puccia R."/>
            <person name="Goldman G.H."/>
            <person name="Felipe M.S."/>
            <person name="Nino-Vega G."/>
            <person name="San-Blas G."/>
            <person name="Taylor J."/>
            <person name="Mendoza L."/>
            <person name="Galagan J."/>
            <person name="Nusbaum C."/>
            <person name="Birren B."/>
        </authorList>
    </citation>
    <scope>NUCLEOTIDE SEQUENCE [LARGE SCALE GENOMIC DNA]</scope>
    <source>
        <strain evidence="4">H88</strain>
    </source>
</reference>
<evidence type="ECO:0000259" key="2">
    <source>
        <dbReference type="Pfam" id="PF22943"/>
    </source>
</evidence>
<evidence type="ECO:0000313" key="3">
    <source>
        <dbReference type="EMBL" id="EGC41196.1"/>
    </source>
</evidence>
<protein>
    <recommendedName>
        <fullName evidence="2">Helix-turn-helix domain-containing protein</fullName>
    </recommendedName>
</protein>
<evidence type="ECO:0000313" key="4">
    <source>
        <dbReference type="Proteomes" id="UP000008142"/>
    </source>
</evidence>
<sequence>MELQFDAGVLLHAFHGHVLSLDLTNLVEFMRFLENLLWLSSFAPHFSQHLSLNQVGSGPKIAQFGTCGLPRTAHTIAMGASSSKPIKTAANAAARRQYPKSPSSSTTGPSGNPPADRAGRAAARQEQPGPVFHSKQNPSAIKSEAIDLDARDPHFAASLRSIGPVTPNPFNQQQPQRNHQKSLSTVFPPSTTSPKSRNPSLLVFSSRAELEKLAAREFESIGRQSHTGREFLDVVSIRHILAMRDKQGMSEEIIEKKLRLKKGAVALLGRKGVVGLVR</sequence>